<gene>
    <name evidence="2" type="ORF">JQC93_07915</name>
</gene>
<proteinExistence type="predicted"/>
<name>A0ABS2HH21_9VIBR</name>
<dbReference type="InterPro" id="IPR005186">
    <property type="entry name" value="FlaG"/>
</dbReference>
<keyword evidence="2" id="KW-0969">Cilium</keyword>
<feature type="compositionally biased region" description="Polar residues" evidence="1">
    <location>
        <begin position="1"/>
        <end position="11"/>
    </location>
</feature>
<dbReference type="SUPFAM" id="SSF160214">
    <property type="entry name" value="FlaG-like"/>
    <property type="match status" value="1"/>
</dbReference>
<organism evidence="2 3">
    <name type="scientific">Vibrio ulleungensis</name>
    <dbReference type="NCBI Taxonomy" id="2807619"/>
    <lineage>
        <taxon>Bacteria</taxon>
        <taxon>Pseudomonadati</taxon>
        <taxon>Pseudomonadota</taxon>
        <taxon>Gammaproteobacteria</taxon>
        <taxon>Vibrionales</taxon>
        <taxon>Vibrionaceae</taxon>
        <taxon>Vibrio</taxon>
    </lineage>
</organism>
<dbReference type="EMBL" id="JAFEUM010000002">
    <property type="protein sequence ID" value="MBM7036339.1"/>
    <property type="molecule type" value="Genomic_DNA"/>
</dbReference>
<protein>
    <submittedName>
        <fullName evidence="2">Flagellar protein FlaG</fullName>
    </submittedName>
</protein>
<evidence type="ECO:0000256" key="1">
    <source>
        <dbReference type="SAM" id="MobiDB-lite"/>
    </source>
</evidence>
<reference evidence="2 3" key="1">
    <citation type="submission" date="2021-02" db="EMBL/GenBank/DDBJ databases">
        <authorList>
            <person name="Park J.-S."/>
        </authorList>
    </citation>
    <scope>NUCLEOTIDE SEQUENCE [LARGE SCALE GENOMIC DNA]</scope>
    <source>
        <strain evidence="2 3">188UL20-2</strain>
    </source>
</reference>
<dbReference type="PANTHER" id="PTHR37166:SF1">
    <property type="entry name" value="PROTEIN FLAG"/>
    <property type="match status" value="1"/>
</dbReference>
<keyword evidence="3" id="KW-1185">Reference proteome</keyword>
<comment type="caution">
    <text evidence="2">The sequence shown here is derived from an EMBL/GenBank/DDBJ whole genome shotgun (WGS) entry which is preliminary data.</text>
</comment>
<keyword evidence="2" id="KW-0966">Cell projection</keyword>
<dbReference type="Gene3D" id="3.30.160.170">
    <property type="entry name" value="FlaG-like"/>
    <property type="match status" value="1"/>
</dbReference>
<dbReference type="RefSeq" id="WP_205157912.1">
    <property type="nucleotide sequence ID" value="NZ_JAFEUM010000002.1"/>
</dbReference>
<accession>A0ABS2HH21</accession>
<evidence type="ECO:0000313" key="3">
    <source>
        <dbReference type="Proteomes" id="UP000809621"/>
    </source>
</evidence>
<sequence>MDISSYTSNVQPYGLSGGTNIASSKESTLQTIQQVEKERETALEKSNASLKQEPALPISDEERDALIERINEFVDSMNTGLSFRIDEDTGKEVVTIYDAKTGDTLRQFPSEDMLEVLKRLSEHSTGLIAESV</sequence>
<dbReference type="PANTHER" id="PTHR37166">
    <property type="entry name" value="PROTEIN FLAG"/>
    <property type="match status" value="1"/>
</dbReference>
<evidence type="ECO:0000313" key="2">
    <source>
        <dbReference type="EMBL" id="MBM7036339.1"/>
    </source>
</evidence>
<feature type="compositionally biased region" description="Polar residues" evidence="1">
    <location>
        <begin position="18"/>
        <end position="34"/>
    </location>
</feature>
<feature type="region of interest" description="Disordered" evidence="1">
    <location>
        <begin position="1"/>
        <end position="57"/>
    </location>
</feature>
<dbReference type="InterPro" id="IPR035924">
    <property type="entry name" value="FlaG-like_sf"/>
</dbReference>
<dbReference type="Proteomes" id="UP000809621">
    <property type="component" value="Unassembled WGS sequence"/>
</dbReference>
<dbReference type="Pfam" id="PF03646">
    <property type="entry name" value="FlaG"/>
    <property type="match status" value="1"/>
</dbReference>
<keyword evidence="2" id="KW-0282">Flagellum</keyword>